<protein>
    <submittedName>
        <fullName evidence="1">Uncharacterized protein</fullName>
    </submittedName>
</protein>
<feature type="non-terminal residue" evidence="1">
    <location>
        <position position="114"/>
    </location>
</feature>
<dbReference type="AlphaFoldDB" id="A0A820RBK3"/>
<dbReference type="InterPro" id="IPR040047">
    <property type="entry name" value="VPS50"/>
</dbReference>
<reference evidence="1" key="1">
    <citation type="submission" date="2021-02" db="EMBL/GenBank/DDBJ databases">
        <authorList>
            <person name="Nowell W R."/>
        </authorList>
    </citation>
    <scope>NUCLEOTIDE SEQUENCE</scope>
</reference>
<evidence type="ECO:0000313" key="2">
    <source>
        <dbReference type="Proteomes" id="UP000663844"/>
    </source>
</evidence>
<dbReference type="GO" id="GO:1990745">
    <property type="term" value="C:EARP complex"/>
    <property type="evidence" value="ECO:0007669"/>
    <property type="project" value="InterPro"/>
</dbReference>
<dbReference type="GO" id="GO:0032456">
    <property type="term" value="P:endocytic recycling"/>
    <property type="evidence" value="ECO:0007669"/>
    <property type="project" value="InterPro"/>
</dbReference>
<dbReference type="PANTHER" id="PTHR13258">
    <property type="entry name" value="SYNDETIN"/>
    <property type="match status" value="1"/>
</dbReference>
<evidence type="ECO:0000313" key="1">
    <source>
        <dbReference type="EMBL" id="CAF4434618.1"/>
    </source>
</evidence>
<accession>A0A820RBK3</accession>
<dbReference type="GO" id="GO:0000149">
    <property type="term" value="F:SNARE binding"/>
    <property type="evidence" value="ECO:0007669"/>
    <property type="project" value="TreeGrafter"/>
</dbReference>
<dbReference type="PANTHER" id="PTHR13258:SF0">
    <property type="entry name" value="SYNDETIN"/>
    <property type="match status" value="1"/>
</dbReference>
<dbReference type="EMBL" id="CAJOAZ010030655">
    <property type="protein sequence ID" value="CAF4434618.1"/>
    <property type="molecule type" value="Genomic_DNA"/>
</dbReference>
<organism evidence="1 2">
    <name type="scientific">Adineta steineri</name>
    <dbReference type="NCBI Taxonomy" id="433720"/>
    <lineage>
        <taxon>Eukaryota</taxon>
        <taxon>Metazoa</taxon>
        <taxon>Spiralia</taxon>
        <taxon>Gnathifera</taxon>
        <taxon>Rotifera</taxon>
        <taxon>Eurotatoria</taxon>
        <taxon>Bdelloidea</taxon>
        <taxon>Adinetida</taxon>
        <taxon>Adinetidae</taxon>
        <taxon>Adineta</taxon>
    </lineage>
</organism>
<dbReference type="Proteomes" id="UP000663844">
    <property type="component" value="Unassembled WGS sequence"/>
</dbReference>
<dbReference type="GO" id="GO:0005829">
    <property type="term" value="C:cytosol"/>
    <property type="evidence" value="ECO:0007669"/>
    <property type="project" value="GOC"/>
</dbReference>
<sequence length="114" mass="13853">SGSSRLWHEIQQKMKTFILENNMTHFKFEAFIQVLKLTNRLMEIGEQFCQSDSSILQEAMRRQSIVYFRSYHNGRLEELKMFLENETWQWCPVKSTFHITQLHEFRFLRETSSI</sequence>
<dbReference type="GO" id="GO:0042147">
    <property type="term" value="P:retrograde transport, endosome to Golgi"/>
    <property type="evidence" value="ECO:0007669"/>
    <property type="project" value="InterPro"/>
</dbReference>
<gene>
    <name evidence="1" type="ORF">OXD698_LOCUS53445</name>
</gene>
<comment type="caution">
    <text evidence="1">The sequence shown here is derived from an EMBL/GenBank/DDBJ whole genome shotgun (WGS) entry which is preliminary data.</text>
</comment>
<feature type="non-terminal residue" evidence="1">
    <location>
        <position position="1"/>
    </location>
</feature>
<proteinExistence type="predicted"/>
<name>A0A820RBK3_9BILA</name>